<dbReference type="eggNOG" id="ENOG502SA1S">
    <property type="taxonomic scope" value="Eukaryota"/>
</dbReference>
<dbReference type="STRING" id="747676.F4RCL5"/>
<feature type="compositionally biased region" description="Low complexity" evidence="1">
    <location>
        <begin position="120"/>
        <end position="131"/>
    </location>
</feature>
<organism evidence="3">
    <name type="scientific">Melampsora larici-populina (strain 98AG31 / pathotype 3-4-7)</name>
    <name type="common">Poplar leaf rust fungus</name>
    <dbReference type="NCBI Taxonomy" id="747676"/>
    <lineage>
        <taxon>Eukaryota</taxon>
        <taxon>Fungi</taxon>
        <taxon>Dikarya</taxon>
        <taxon>Basidiomycota</taxon>
        <taxon>Pucciniomycotina</taxon>
        <taxon>Pucciniomycetes</taxon>
        <taxon>Pucciniales</taxon>
        <taxon>Melampsoraceae</taxon>
        <taxon>Melampsora</taxon>
    </lineage>
</organism>
<dbReference type="PANTHER" id="PTHR35396:SF1">
    <property type="entry name" value="SMALL SECRETED PROTEIN"/>
    <property type="match status" value="1"/>
</dbReference>
<evidence type="ECO:0000256" key="1">
    <source>
        <dbReference type="SAM" id="MobiDB-lite"/>
    </source>
</evidence>
<dbReference type="VEuPathDB" id="FungiDB:MELLADRAFT_95229"/>
<feature type="compositionally biased region" description="Low complexity" evidence="1">
    <location>
        <begin position="152"/>
        <end position="168"/>
    </location>
</feature>
<protein>
    <submittedName>
        <fullName evidence="2">Uncharacterized protein</fullName>
    </submittedName>
</protein>
<dbReference type="AlphaFoldDB" id="F4RCL5"/>
<gene>
    <name evidence="2" type="ORF">MELLADRAFT_95229</name>
</gene>
<dbReference type="GeneID" id="18937179"/>
<accession>F4RCL5</accession>
<feature type="compositionally biased region" description="Basic and acidic residues" evidence="1">
    <location>
        <begin position="305"/>
        <end position="319"/>
    </location>
</feature>
<keyword evidence="3" id="KW-1185">Reference proteome</keyword>
<reference evidence="3" key="1">
    <citation type="journal article" date="2011" name="Proc. Natl. Acad. Sci. U.S.A.">
        <title>Obligate biotrophy features unraveled by the genomic analysis of rust fungi.</title>
        <authorList>
            <person name="Duplessis S."/>
            <person name="Cuomo C.A."/>
            <person name="Lin Y.-C."/>
            <person name="Aerts A."/>
            <person name="Tisserant E."/>
            <person name="Veneault-Fourrey C."/>
            <person name="Joly D.L."/>
            <person name="Hacquard S."/>
            <person name="Amselem J."/>
            <person name="Cantarel B.L."/>
            <person name="Chiu R."/>
            <person name="Coutinho P.M."/>
            <person name="Feau N."/>
            <person name="Field M."/>
            <person name="Frey P."/>
            <person name="Gelhaye E."/>
            <person name="Goldberg J."/>
            <person name="Grabherr M.G."/>
            <person name="Kodira C.D."/>
            <person name="Kohler A."/>
            <person name="Kuees U."/>
            <person name="Lindquist E.A."/>
            <person name="Lucas S.M."/>
            <person name="Mago R."/>
            <person name="Mauceli E."/>
            <person name="Morin E."/>
            <person name="Murat C."/>
            <person name="Pangilinan J.L."/>
            <person name="Park R."/>
            <person name="Pearson M."/>
            <person name="Quesneville H."/>
            <person name="Rouhier N."/>
            <person name="Sakthikumar S."/>
            <person name="Salamov A.A."/>
            <person name="Schmutz J."/>
            <person name="Selles B."/>
            <person name="Shapiro H."/>
            <person name="Tanguay P."/>
            <person name="Tuskan G.A."/>
            <person name="Henrissat B."/>
            <person name="Van de Peer Y."/>
            <person name="Rouze P."/>
            <person name="Ellis J.G."/>
            <person name="Dodds P.N."/>
            <person name="Schein J.E."/>
            <person name="Zhong S."/>
            <person name="Hamelin R.C."/>
            <person name="Grigoriev I.V."/>
            <person name="Szabo L.J."/>
            <person name="Martin F."/>
        </authorList>
    </citation>
    <scope>NUCLEOTIDE SEQUENCE [LARGE SCALE GENOMIC DNA]</scope>
    <source>
        <strain evidence="3">98AG31 / pathotype 3-4-7</strain>
    </source>
</reference>
<proteinExistence type="predicted"/>
<feature type="compositionally biased region" description="Polar residues" evidence="1">
    <location>
        <begin position="33"/>
        <end position="49"/>
    </location>
</feature>
<dbReference type="KEGG" id="mlr:MELLADRAFT_95229"/>
<dbReference type="PANTHER" id="PTHR35396">
    <property type="entry name" value="SMALL SECRETED PROTEIN"/>
    <property type="match status" value="1"/>
</dbReference>
<dbReference type="OrthoDB" id="2503968at2759"/>
<evidence type="ECO:0000313" key="2">
    <source>
        <dbReference type="EMBL" id="EGG09753.1"/>
    </source>
</evidence>
<evidence type="ECO:0000313" key="3">
    <source>
        <dbReference type="Proteomes" id="UP000001072"/>
    </source>
</evidence>
<feature type="region of interest" description="Disordered" evidence="1">
    <location>
        <begin position="285"/>
        <end position="319"/>
    </location>
</feature>
<sequence length="319" mass="33870">MAPSMYIDARAVHKTSDMSSHQTRDHSKKTGSSHKQTGDLTQSTMSSQAGGDLTKPSGVMSQPDSTEQADEDSTKKNKYSQEESTDSNKSTGSSSQVDSSEQADGDSEKTGTTSESQDQSGYSNKPSGSSSQADPSEQTSEDPTKQGKTSQEESGYSHSSSNQSTSPSDPSPANTTSSGTNRTSTERASTLHATGHYIGKRPSDSWLSANPAEKSNDDVQAAECAHNLRTHSQNFAYFKIDASKANNHGAPYGTCYATSIAPEESELVADETYDVFFWNNLGGEPGVGTGPIRNSETGVAGYEDTEGRHFDGENPDKSP</sequence>
<name>F4RCL5_MELLP</name>
<dbReference type="Proteomes" id="UP000001072">
    <property type="component" value="Unassembled WGS sequence"/>
</dbReference>
<feature type="region of interest" description="Disordered" evidence="1">
    <location>
        <begin position="1"/>
        <end position="219"/>
    </location>
</feature>
<feature type="compositionally biased region" description="Polar residues" evidence="1">
    <location>
        <begin position="110"/>
        <end position="119"/>
    </location>
</feature>
<dbReference type="InParanoid" id="F4RCL5"/>
<dbReference type="EMBL" id="GL883096">
    <property type="protein sequence ID" value="EGG09753.1"/>
    <property type="molecule type" value="Genomic_DNA"/>
</dbReference>
<feature type="compositionally biased region" description="Basic and acidic residues" evidence="1">
    <location>
        <begin position="72"/>
        <end position="81"/>
    </location>
</feature>
<dbReference type="RefSeq" id="XP_007406807.1">
    <property type="nucleotide sequence ID" value="XM_007406745.1"/>
</dbReference>
<dbReference type="HOGENOM" id="CLU_871773_0_0_1"/>
<feature type="compositionally biased region" description="Low complexity" evidence="1">
    <location>
        <begin position="174"/>
        <end position="183"/>
    </location>
</feature>